<keyword evidence="4" id="KW-1185">Reference proteome</keyword>
<evidence type="ECO:0000259" key="2">
    <source>
        <dbReference type="Pfam" id="PF09917"/>
    </source>
</evidence>
<dbReference type="InterPro" id="IPR019223">
    <property type="entry name" value="DUF2147"/>
</dbReference>
<organism evidence="3 4">
    <name type="scientific">Jiella mangrovi</name>
    <dbReference type="NCBI Taxonomy" id="2821407"/>
    <lineage>
        <taxon>Bacteria</taxon>
        <taxon>Pseudomonadati</taxon>
        <taxon>Pseudomonadota</taxon>
        <taxon>Alphaproteobacteria</taxon>
        <taxon>Hyphomicrobiales</taxon>
        <taxon>Aurantimonadaceae</taxon>
        <taxon>Jiella</taxon>
    </lineage>
</organism>
<dbReference type="EMBL" id="JAGJCF010000015">
    <property type="protein sequence ID" value="MBP0617352.1"/>
    <property type="molecule type" value="Genomic_DNA"/>
</dbReference>
<dbReference type="Proteomes" id="UP000678276">
    <property type="component" value="Unassembled WGS sequence"/>
</dbReference>
<evidence type="ECO:0000313" key="3">
    <source>
        <dbReference type="EMBL" id="MBP0617352.1"/>
    </source>
</evidence>
<protein>
    <submittedName>
        <fullName evidence="3">DUF2147 domain-containing protein</fullName>
    </submittedName>
</protein>
<dbReference type="PANTHER" id="PTHR36919">
    <property type="entry name" value="BLR1215 PROTEIN"/>
    <property type="match status" value="1"/>
</dbReference>
<dbReference type="PANTHER" id="PTHR36919:SF2">
    <property type="entry name" value="BLL6627 PROTEIN"/>
    <property type="match status" value="1"/>
</dbReference>
<feature type="signal peptide" evidence="1">
    <location>
        <begin position="1"/>
        <end position="18"/>
    </location>
</feature>
<sequence length="111" mass="11452">MAFITAGALTACVSSAFAASAPIVGNWRTSSGETAKIAPCGNAYCTTIMTGQHKGKRIGQMSGSGASYTGRITDPSNGKTYEGSAQVSGNSMKLTGCALKIFCKSQTWTRK</sequence>
<proteinExistence type="predicted"/>
<accession>A0ABS4BKU3</accession>
<reference evidence="3 4" key="1">
    <citation type="submission" date="2021-04" db="EMBL/GenBank/DDBJ databases">
        <title>Whole genome sequence of Jiella sp. KSK16Y-1.</title>
        <authorList>
            <person name="Tuo L."/>
        </authorList>
    </citation>
    <scope>NUCLEOTIDE SEQUENCE [LARGE SCALE GENOMIC DNA]</scope>
    <source>
        <strain evidence="3 4">KSK16Y-1</strain>
    </source>
</reference>
<gene>
    <name evidence="3" type="ORF">J6595_17330</name>
</gene>
<name>A0ABS4BKU3_9HYPH</name>
<feature type="chain" id="PRO_5046817981" evidence="1">
    <location>
        <begin position="19"/>
        <end position="111"/>
    </location>
</feature>
<evidence type="ECO:0000313" key="4">
    <source>
        <dbReference type="Proteomes" id="UP000678276"/>
    </source>
</evidence>
<keyword evidence="1" id="KW-0732">Signal</keyword>
<feature type="domain" description="DUF2147" evidence="2">
    <location>
        <begin position="25"/>
        <end position="110"/>
    </location>
</feature>
<evidence type="ECO:0000256" key="1">
    <source>
        <dbReference type="SAM" id="SignalP"/>
    </source>
</evidence>
<comment type="caution">
    <text evidence="3">The sequence shown here is derived from an EMBL/GenBank/DDBJ whole genome shotgun (WGS) entry which is preliminary data.</text>
</comment>
<dbReference type="Pfam" id="PF09917">
    <property type="entry name" value="DUF2147"/>
    <property type="match status" value="1"/>
</dbReference>
<dbReference type="Gene3D" id="2.40.128.520">
    <property type="match status" value="1"/>
</dbReference>